<dbReference type="Pfam" id="PF00407">
    <property type="entry name" value="Bet_v_1"/>
    <property type="match status" value="1"/>
</dbReference>
<evidence type="ECO:0000259" key="4">
    <source>
        <dbReference type="Pfam" id="PF00407"/>
    </source>
</evidence>
<dbReference type="GO" id="GO:0004864">
    <property type="term" value="F:protein phosphatase inhibitor activity"/>
    <property type="evidence" value="ECO:0007669"/>
    <property type="project" value="InterPro"/>
</dbReference>
<proteinExistence type="inferred from homology"/>
<keyword evidence="2" id="KW-0611">Plant defense</keyword>
<dbReference type="Gene3D" id="3.30.530.20">
    <property type="match status" value="1"/>
</dbReference>
<dbReference type="EMBL" id="KK914446">
    <property type="protein sequence ID" value="KDP36251.1"/>
    <property type="molecule type" value="Genomic_DNA"/>
</dbReference>
<gene>
    <name evidence="5" type="ORF">JCGZ_09816</name>
</gene>
<dbReference type="CDD" id="cd07816">
    <property type="entry name" value="Bet_v1-like"/>
    <property type="match status" value="1"/>
</dbReference>
<dbReference type="PANTHER" id="PTHR31213">
    <property type="entry name" value="OS08G0374000 PROTEIN-RELATED"/>
    <property type="match status" value="1"/>
</dbReference>
<keyword evidence="6" id="KW-1185">Reference proteome</keyword>
<evidence type="ECO:0000313" key="5">
    <source>
        <dbReference type="EMBL" id="KDP36251.1"/>
    </source>
</evidence>
<dbReference type="InterPro" id="IPR050279">
    <property type="entry name" value="Plant_def-hormone_signal"/>
</dbReference>
<evidence type="ECO:0000256" key="3">
    <source>
        <dbReference type="ARBA" id="ARBA00023265"/>
    </source>
</evidence>
<dbReference type="PANTHER" id="PTHR31213:SF81">
    <property type="entry name" value="BET V I_MAJOR LATEX PROTEIN DOMAIN-CONTAINING PROTEIN"/>
    <property type="match status" value="1"/>
</dbReference>
<dbReference type="FunFam" id="3.30.530.20:FF:000007">
    <property type="entry name" value="Major pollen allergen Bet v 1-A"/>
    <property type="match status" value="1"/>
</dbReference>
<comment type="similarity">
    <text evidence="1">Belongs to the BetVI family.</text>
</comment>
<dbReference type="KEGG" id="jcu:105635744"/>
<evidence type="ECO:0000256" key="2">
    <source>
        <dbReference type="ARBA" id="ARBA00022821"/>
    </source>
</evidence>
<dbReference type="GO" id="GO:0006952">
    <property type="term" value="P:defense response"/>
    <property type="evidence" value="ECO:0007669"/>
    <property type="project" value="UniProtKB-KW"/>
</dbReference>
<dbReference type="GO" id="GO:0005634">
    <property type="term" value="C:nucleus"/>
    <property type="evidence" value="ECO:0007669"/>
    <property type="project" value="TreeGrafter"/>
</dbReference>
<dbReference type="GO" id="GO:0005737">
    <property type="term" value="C:cytoplasm"/>
    <property type="evidence" value="ECO:0007669"/>
    <property type="project" value="TreeGrafter"/>
</dbReference>
<keyword evidence="3" id="KW-0568">Pathogenesis-related protein</keyword>
<evidence type="ECO:0000313" key="6">
    <source>
        <dbReference type="Proteomes" id="UP000027138"/>
    </source>
</evidence>
<reference evidence="5 6" key="1">
    <citation type="journal article" date="2014" name="PLoS ONE">
        <title>Global Analysis of Gene Expression Profiles in Physic Nut (Jatropha curcas L.) Seedlings Exposed to Salt Stress.</title>
        <authorList>
            <person name="Zhang L."/>
            <person name="Zhang C."/>
            <person name="Wu P."/>
            <person name="Chen Y."/>
            <person name="Li M."/>
            <person name="Jiang H."/>
            <person name="Wu G."/>
        </authorList>
    </citation>
    <scope>NUCLEOTIDE SEQUENCE [LARGE SCALE GENOMIC DNA]</scope>
    <source>
        <strain evidence="6">cv. GZQX0401</strain>
        <tissue evidence="5">Young leaves</tissue>
    </source>
</reference>
<dbReference type="OrthoDB" id="1858506at2759"/>
<dbReference type="STRING" id="180498.A0A067KJ72"/>
<dbReference type="InterPro" id="IPR023393">
    <property type="entry name" value="START-like_dom_sf"/>
</dbReference>
<dbReference type="PRINTS" id="PR00634">
    <property type="entry name" value="BETALLERGEN"/>
</dbReference>
<dbReference type="InterPro" id="IPR024949">
    <property type="entry name" value="Bet_v_I_allergen"/>
</dbReference>
<dbReference type="GO" id="GO:0009738">
    <property type="term" value="P:abscisic acid-activated signaling pathway"/>
    <property type="evidence" value="ECO:0007669"/>
    <property type="project" value="InterPro"/>
</dbReference>
<sequence>MRIVTYEGQIEISLPPAKLFKMIILESEKNVSKVLPDAVKSYETLQGDGGPGTIKKTTFGDGSPITHVIETIDLIDKENYTYHYSIIGGDPALIDTSIVEKMSFQLKFEATPDGGTIAKRSCKAYTIDGVEVNEEEVRAGLEMTTQHFYAIYKTFEAYALANPNA</sequence>
<evidence type="ECO:0000256" key="1">
    <source>
        <dbReference type="ARBA" id="ARBA00009744"/>
    </source>
</evidence>
<feature type="domain" description="Bet v I/Major latex protein" evidence="4">
    <location>
        <begin position="4"/>
        <end position="122"/>
    </location>
</feature>
<accession>A0A067KJ72</accession>
<protein>
    <recommendedName>
        <fullName evidence="4">Bet v I/Major latex protein domain-containing protein</fullName>
    </recommendedName>
</protein>
<dbReference type="GO" id="GO:0038023">
    <property type="term" value="F:signaling receptor activity"/>
    <property type="evidence" value="ECO:0007669"/>
    <property type="project" value="InterPro"/>
</dbReference>
<dbReference type="AlphaFoldDB" id="A0A067KJ72"/>
<dbReference type="SUPFAM" id="SSF55961">
    <property type="entry name" value="Bet v1-like"/>
    <property type="match status" value="1"/>
</dbReference>
<name>A0A067KJ72_JATCU</name>
<dbReference type="GO" id="GO:0010427">
    <property type="term" value="F:abscisic acid binding"/>
    <property type="evidence" value="ECO:0007669"/>
    <property type="project" value="InterPro"/>
</dbReference>
<dbReference type="Proteomes" id="UP000027138">
    <property type="component" value="Unassembled WGS sequence"/>
</dbReference>
<dbReference type="InterPro" id="IPR000916">
    <property type="entry name" value="Bet_v_I/MLP"/>
</dbReference>
<organism evidence="5 6">
    <name type="scientific">Jatropha curcas</name>
    <name type="common">Barbados nut</name>
    <dbReference type="NCBI Taxonomy" id="180498"/>
    <lineage>
        <taxon>Eukaryota</taxon>
        <taxon>Viridiplantae</taxon>
        <taxon>Streptophyta</taxon>
        <taxon>Embryophyta</taxon>
        <taxon>Tracheophyta</taxon>
        <taxon>Spermatophyta</taxon>
        <taxon>Magnoliopsida</taxon>
        <taxon>eudicotyledons</taxon>
        <taxon>Gunneridae</taxon>
        <taxon>Pentapetalae</taxon>
        <taxon>rosids</taxon>
        <taxon>fabids</taxon>
        <taxon>Malpighiales</taxon>
        <taxon>Euphorbiaceae</taxon>
        <taxon>Crotonoideae</taxon>
        <taxon>Jatropheae</taxon>
        <taxon>Jatropha</taxon>
    </lineage>
</organism>